<dbReference type="InterPro" id="IPR002716">
    <property type="entry name" value="PIN_dom"/>
</dbReference>
<evidence type="ECO:0000256" key="6">
    <source>
        <dbReference type="HAMAP-Rule" id="MF_00265"/>
    </source>
</evidence>
<evidence type="ECO:0000256" key="2">
    <source>
        <dbReference type="ARBA" id="ARBA00022722"/>
    </source>
</evidence>
<feature type="domain" description="PIN" evidence="7">
    <location>
        <begin position="3"/>
        <end position="112"/>
    </location>
</feature>
<dbReference type="STRING" id="1193518.BN13_30078"/>
<dbReference type="EC" id="3.1.-.-" evidence="6"/>
<evidence type="ECO:0000313" key="9">
    <source>
        <dbReference type="Proteomes" id="UP000035720"/>
    </source>
</evidence>
<comment type="cofactor">
    <cofactor evidence="6">
        <name>Mg(2+)</name>
        <dbReference type="ChEBI" id="CHEBI:18420"/>
    </cofactor>
</comment>
<sequence>MIVYLDTSAIVPILIAEASSDICREIWEGASRRASLRLTYIETAAALSMAERRQRITPEEHDRAWANFLAIWPDVDVIDLTKELADSAAQLARSQSLRGFDAAHCAAAAALSDSELVAVTGNAALLAAWRSLGVTVLDVNLRNLSDH</sequence>
<dbReference type="GO" id="GO:0016787">
    <property type="term" value="F:hydrolase activity"/>
    <property type="evidence" value="ECO:0007669"/>
    <property type="project" value="UniProtKB-KW"/>
</dbReference>
<keyword evidence="2 6" id="KW-0540">Nuclease</keyword>
<dbReference type="RefSeq" id="WP_048543683.1">
    <property type="nucleotide sequence ID" value="NZ_HF571038.1"/>
</dbReference>
<keyword evidence="3 6" id="KW-0479">Metal-binding</keyword>
<keyword evidence="9" id="KW-1185">Reference proteome</keyword>
<dbReference type="AlphaFoldDB" id="A0A077M750"/>
<accession>A0A077M750</accession>
<dbReference type="Proteomes" id="UP000035720">
    <property type="component" value="Unassembled WGS sequence"/>
</dbReference>
<keyword evidence="1 6" id="KW-1277">Toxin-antitoxin system</keyword>
<evidence type="ECO:0000259" key="7">
    <source>
        <dbReference type="Pfam" id="PF01850"/>
    </source>
</evidence>
<gene>
    <name evidence="6" type="primary">vapC</name>
    <name evidence="8" type="ORF">BN13_30078</name>
</gene>
<evidence type="ECO:0000256" key="4">
    <source>
        <dbReference type="ARBA" id="ARBA00022801"/>
    </source>
</evidence>
<dbReference type="InterPro" id="IPR029060">
    <property type="entry name" value="PIN-like_dom_sf"/>
</dbReference>
<keyword evidence="6" id="KW-0800">Toxin</keyword>
<dbReference type="SUPFAM" id="SSF88723">
    <property type="entry name" value="PIN domain-like"/>
    <property type="match status" value="1"/>
</dbReference>
<feature type="binding site" evidence="6">
    <location>
        <position position="6"/>
    </location>
    <ligand>
        <name>Mg(2+)</name>
        <dbReference type="ChEBI" id="CHEBI:18420"/>
    </ligand>
</feature>
<keyword evidence="5 6" id="KW-0460">Magnesium</keyword>
<evidence type="ECO:0000256" key="5">
    <source>
        <dbReference type="ARBA" id="ARBA00022842"/>
    </source>
</evidence>
<dbReference type="CDD" id="cd09874">
    <property type="entry name" value="PIN_MT3492-like"/>
    <property type="match status" value="1"/>
</dbReference>
<evidence type="ECO:0000256" key="1">
    <source>
        <dbReference type="ARBA" id="ARBA00022649"/>
    </source>
</evidence>
<evidence type="ECO:0000256" key="3">
    <source>
        <dbReference type="ARBA" id="ARBA00022723"/>
    </source>
</evidence>
<protein>
    <recommendedName>
        <fullName evidence="6">Ribonuclease VapC</fullName>
        <shortName evidence="6">RNase VapC</shortName>
        <ecNumber evidence="6">3.1.-.-</ecNumber>
    </recommendedName>
    <alternativeName>
        <fullName evidence="6">Toxin VapC</fullName>
    </alternativeName>
</protein>
<dbReference type="PANTHER" id="PTHR35901">
    <property type="entry name" value="RIBONUCLEASE VAPC3"/>
    <property type="match status" value="1"/>
</dbReference>
<dbReference type="GO" id="GO:0090729">
    <property type="term" value="F:toxin activity"/>
    <property type="evidence" value="ECO:0007669"/>
    <property type="project" value="UniProtKB-KW"/>
</dbReference>
<name>A0A077M750_9MICO</name>
<comment type="caution">
    <text evidence="8">The sequence shown here is derived from an EMBL/GenBank/DDBJ whole genome shotgun (WGS) entry which is preliminary data.</text>
</comment>
<dbReference type="GO" id="GO:0004540">
    <property type="term" value="F:RNA nuclease activity"/>
    <property type="evidence" value="ECO:0007669"/>
    <property type="project" value="InterPro"/>
</dbReference>
<reference evidence="8 9" key="1">
    <citation type="journal article" date="2013" name="ISME J.">
        <title>A metabolic model for members of the genus Tetrasphaera involved in enhanced biological phosphorus removal.</title>
        <authorList>
            <person name="Kristiansen R."/>
            <person name="Nguyen H.T.T."/>
            <person name="Saunders A.M."/>
            <person name="Nielsen J.L."/>
            <person name="Wimmer R."/>
            <person name="Le V.Q."/>
            <person name="McIlroy S.J."/>
            <person name="Petrovski S."/>
            <person name="Seviour R.J."/>
            <person name="Calteau A."/>
            <person name="Nielsen K.L."/>
            <person name="Nielsen P.H."/>
        </authorList>
    </citation>
    <scope>NUCLEOTIDE SEQUENCE [LARGE SCALE GENOMIC DNA]</scope>
    <source>
        <strain evidence="8 9">Ben 74</strain>
    </source>
</reference>
<dbReference type="PANTHER" id="PTHR35901:SF1">
    <property type="entry name" value="EXONUCLEASE VAPC9"/>
    <property type="match status" value="1"/>
</dbReference>
<comment type="similarity">
    <text evidence="6">Belongs to the PINc/VapC protein family.</text>
</comment>
<proteinExistence type="inferred from homology"/>
<dbReference type="GO" id="GO:0000287">
    <property type="term" value="F:magnesium ion binding"/>
    <property type="evidence" value="ECO:0007669"/>
    <property type="project" value="UniProtKB-UniRule"/>
</dbReference>
<feature type="binding site" evidence="6">
    <location>
        <position position="101"/>
    </location>
    <ligand>
        <name>Mg(2+)</name>
        <dbReference type="ChEBI" id="CHEBI:18420"/>
    </ligand>
</feature>
<dbReference type="InterPro" id="IPR051619">
    <property type="entry name" value="TypeII_TA_RNase_PINc/VapC"/>
</dbReference>
<evidence type="ECO:0000313" key="8">
    <source>
        <dbReference type="EMBL" id="CCI53126.1"/>
    </source>
</evidence>
<comment type="function">
    <text evidence="6">Toxic component of a toxin-antitoxin (TA) system. An RNase.</text>
</comment>
<dbReference type="EMBL" id="CAJC01000139">
    <property type="protein sequence ID" value="CCI53126.1"/>
    <property type="molecule type" value="Genomic_DNA"/>
</dbReference>
<organism evidence="8 9">
    <name type="scientific">Nostocoides jenkinsii Ben 74</name>
    <dbReference type="NCBI Taxonomy" id="1193518"/>
    <lineage>
        <taxon>Bacteria</taxon>
        <taxon>Bacillati</taxon>
        <taxon>Actinomycetota</taxon>
        <taxon>Actinomycetes</taxon>
        <taxon>Micrococcales</taxon>
        <taxon>Intrasporangiaceae</taxon>
        <taxon>Nostocoides</taxon>
    </lineage>
</organism>
<dbReference type="HAMAP" id="MF_00265">
    <property type="entry name" value="VapC_Nob1"/>
    <property type="match status" value="1"/>
</dbReference>
<dbReference type="OrthoDB" id="1525146at2"/>
<dbReference type="Pfam" id="PF01850">
    <property type="entry name" value="PIN"/>
    <property type="match status" value="1"/>
</dbReference>
<keyword evidence="4 6" id="KW-0378">Hydrolase</keyword>
<dbReference type="InterPro" id="IPR022907">
    <property type="entry name" value="VapC_family"/>
</dbReference>
<dbReference type="Gene3D" id="3.40.50.1010">
    <property type="entry name" value="5'-nuclease"/>
    <property type="match status" value="1"/>
</dbReference>